<organism evidence="5 6">
    <name type="scientific">Eoetvoesiella caeni</name>
    <dbReference type="NCBI Taxonomy" id="645616"/>
    <lineage>
        <taxon>Bacteria</taxon>
        <taxon>Pseudomonadati</taxon>
        <taxon>Pseudomonadota</taxon>
        <taxon>Betaproteobacteria</taxon>
        <taxon>Burkholderiales</taxon>
        <taxon>Alcaligenaceae</taxon>
        <taxon>Eoetvoesiella</taxon>
    </lineage>
</organism>
<accession>A0A366HKL7</accession>
<comment type="caution">
    <text evidence="5">The sequence shown here is derived from an EMBL/GenBank/DDBJ whole genome shotgun (WGS) entry which is preliminary data.</text>
</comment>
<keyword evidence="2" id="KW-0328">Glycosyltransferase</keyword>
<dbReference type="PANTHER" id="PTHR43179">
    <property type="entry name" value="RHAMNOSYLTRANSFERASE WBBL"/>
    <property type="match status" value="1"/>
</dbReference>
<comment type="similarity">
    <text evidence="1">Belongs to the glycosyltransferase 2 family.</text>
</comment>
<dbReference type="SUPFAM" id="SSF53448">
    <property type="entry name" value="Nucleotide-diphospho-sugar transferases"/>
    <property type="match status" value="1"/>
</dbReference>
<feature type="domain" description="Glycosyltransferase 2-like" evidence="4">
    <location>
        <begin position="8"/>
        <end position="163"/>
    </location>
</feature>
<reference evidence="5 6" key="1">
    <citation type="submission" date="2018-06" db="EMBL/GenBank/DDBJ databases">
        <title>Genomic Encyclopedia of Type Strains, Phase IV (KMG-IV): sequencing the most valuable type-strain genomes for metagenomic binning, comparative biology and taxonomic classification.</title>
        <authorList>
            <person name="Goeker M."/>
        </authorList>
    </citation>
    <scope>NUCLEOTIDE SEQUENCE [LARGE SCALE GENOMIC DNA]</scope>
    <source>
        <strain evidence="5 6">DSM 25520</strain>
    </source>
</reference>
<evidence type="ECO:0000259" key="4">
    <source>
        <dbReference type="Pfam" id="PF00535"/>
    </source>
</evidence>
<gene>
    <name evidence="5" type="ORF">DFR37_101101</name>
</gene>
<dbReference type="AlphaFoldDB" id="A0A366HKL7"/>
<keyword evidence="6" id="KW-1185">Reference proteome</keyword>
<sequence>MCLERWVTIAVLTYNRREQVLRTLAALSAVAGDRSIVVVDNGSGDGTPAAIAKAFPSIRLISLRHNIGAAARNAAVAQITTPYVAFCDDDTQWEPWALEQAVQILEAAPQVAVLSARVVVGTEGRLDPTCVDMENSPLPREGLPGPQLLGFMAGACVMRVRAFNEAGGYWAPFFIGGEEELMALDLVQKGWCIVYAQQVVSRHFPSSLRDSGLRKRLLARNAIWVAWMRRPWTRAWRETALQLRKAHRQRDFWPVALRAVAGLPRALANRKLISQRVETMRMQLDSYRPPP</sequence>
<evidence type="ECO:0000256" key="1">
    <source>
        <dbReference type="ARBA" id="ARBA00006739"/>
    </source>
</evidence>
<protein>
    <submittedName>
        <fullName evidence="5">GT2 family glycosyltransferase</fullName>
    </submittedName>
</protein>
<dbReference type="GO" id="GO:0016757">
    <property type="term" value="F:glycosyltransferase activity"/>
    <property type="evidence" value="ECO:0007669"/>
    <property type="project" value="UniProtKB-KW"/>
</dbReference>
<dbReference type="InterPro" id="IPR001173">
    <property type="entry name" value="Glyco_trans_2-like"/>
</dbReference>
<keyword evidence="3 5" id="KW-0808">Transferase</keyword>
<evidence type="ECO:0000313" key="6">
    <source>
        <dbReference type="Proteomes" id="UP000253628"/>
    </source>
</evidence>
<dbReference type="InterPro" id="IPR029044">
    <property type="entry name" value="Nucleotide-diphossugar_trans"/>
</dbReference>
<dbReference type="EMBL" id="QNRQ01000001">
    <property type="protein sequence ID" value="RBP42976.1"/>
    <property type="molecule type" value="Genomic_DNA"/>
</dbReference>
<dbReference type="Pfam" id="PF00535">
    <property type="entry name" value="Glycos_transf_2"/>
    <property type="match status" value="1"/>
</dbReference>
<dbReference type="OrthoDB" id="9787979at2"/>
<evidence type="ECO:0000256" key="3">
    <source>
        <dbReference type="ARBA" id="ARBA00022679"/>
    </source>
</evidence>
<name>A0A366HKL7_9BURK</name>
<evidence type="ECO:0000313" key="5">
    <source>
        <dbReference type="EMBL" id="RBP42976.1"/>
    </source>
</evidence>
<dbReference type="Proteomes" id="UP000253628">
    <property type="component" value="Unassembled WGS sequence"/>
</dbReference>
<dbReference type="Gene3D" id="3.90.550.10">
    <property type="entry name" value="Spore Coat Polysaccharide Biosynthesis Protein SpsA, Chain A"/>
    <property type="match status" value="1"/>
</dbReference>
<evidence type="ECO:0000256" key="2">
    <source>
        <dbReference type="ARBA" id="ARBA00022676"/>
    </source>
</evidence>
<dbReference type="PANTHER" id="PTHR43179:SF12">
    <property type="entry name" value="GALACTOFURANOSYLTRANSFERASE GLFT2"/>
    <property type="match status" value="1"/>
</dbReference>
<proteinExistence type="inferred from homology"/>
<dbReference type="RefSeq" id="WP_113931292.1">
    <property type="nucleotide sequence ID" value="NZ_JACCEU010000001.1"/>
</dbReference>